<reference evidence="2 3" key="1">
    <citation type="journal article" date="2019" name="Nat. Ecol. Evol.">
        <title>Megaphylogeny resolves global patterns of mushroom evolution.</title>
        <authorList>
            <person name="Varga T."/>
            <person name="Krizsan K."/>
            <person name="Foldi C."/>
            <person name="Dima B."/>
            <person name="Sanchez-Garcia M."/>
            <person name="Sanchez-Ramirez S."/>
            <person name="Szollosi G.J."/>
            <person name="Szarkandi J.G."/>
            <person name="Papp V."/>
            <person name="Albert L."/>
            <person name="Andreopoulos W."/>
            <person name="Angelini C."/>
            <person name="Antonin V."/>
            <person name="Barry K.W."/>
            <person name="Bougher N.L."/>
            <person name="Buchanan P."/>
            <person name="Buyck B."/>
            <person name="Bense V."/>
            <person name="Catcheside P."/>
            <person name="Chovatia M."/>
            <person name="Cooper J."/>
            <person name="Damon W."/>
            <person name="Desjardin D."/>
            <person name="Finy P."/>
            <person name="Geml J."/>
            <person name="Haridas S."/>
            <person name="Hughes K."/>
            <person name="Justo A."/>
            <person name="Karasinski D."/>
            <person name="Kautmanova I."/>
            <person name="Kiss B."/>
            <person name="Kocsube S."/>
            <person name="Kotiranta H."/>
            <person name="LaButti K.M."/>
            <person name="Lechner B.E."/>
            <person name="Liimatainen K."/>
            <person name="Lipzen A."/>
            <person name="Lukacs Z."/>
            <person name="Mihaltcheva S."/>
            <person name="Morgado L.N."/>
            <person name="Niskanen T."/>
            <person name="Noordeloos M.E."/>
            <person name="Ohm R.A."/>
            <person name="Ortiz-Santana B."/>
            <person name="Ovrebo C."/>
            <person name="Racz N."/>
            <person name="Riley R."/>
            <person name="Savchenko A."/>
            <person name="Shiryaev A."/>
            <person name="Soop K."/>
            <person name="Spirin V."/>
            <person name="Szebenyi C."/>
            <person name="Tomsovsky M."/>
            <person name="Tulloss R.E."/>
            <person name="Uehling J."/>
            <person name="Grigoriev I.V."/>
            <person name="Vagvolgyi C."/>
            <person name="Papp T."/>
            <person name="Martin F.M."/>
            <person name="Miettinen O."/>
            <person name="Hibbett D.S."/>
            <person name="Nagy L.G."/>
        </authorList>
    </citation>
    <scope>NUCLEOTIDE SEQUENCE [LARGE SCALE GENOMIC DNA]</scope>
    <source>
        <strain evidence="2 3">HHB13444</strain>
    </source>
</reference>
<name>A0A5C3Q232_9APHY</name>
<protein>
    <submittedName>
        <fullName evidence="2">Uncharacterized protein</fullName>
    </submittedName>
</protein>
<feature type="chain" id="PRO_5023009133" evidence="1">
    <location>
        <begin position="26"/>
        <end position="146"/>
    </location>
</feature>
<evidence type="ECO:0000256" key="1">
    <source>
        <dbReference type="SAM" id="SignalP"/>
    </source>
</evidence>
<accession>A0A5C3Q232</accession>
<dbReference type="Proteomes" id="UP000308197">
    <property type="component" value="Unassembled WGS sequence"/>
</dbReference>
<organism evidence="2 3">
    <name type="scientific">Polyporus arcularius HHB13444</name>
    <dbReference type="NCBI Taxonomy" id="1314778"/>
    <lineage>
        <taxon>Eukaryota</taxon>
        <taxon>Fungi</taxon>
        <taxon>Dikarya</taxon>
        <taxon>Basidiomycota</taxon>
        <taxon>Agaricomycotina</taxon>
        <taxon>Agaricomycetes</taxon>
        <taxon>Polyporales</taxon>
        <taxon>Polyporaceae</taxon>
        <taxon>Polyporus</taxon>
    </lineage>
</organism>
<proteinExistence type="predicted"/>
<evidence type="ECO:0000313" key="3">
    <source>
        <dbReference type="Proteomes" id="UP000308197"/>
    </source>
</evidence>
<dbReference type="EMBL" id="ML210971">
    <property type="protein sequence ID" value="TFK94248.1"/>
    <property type="molecule type" value="Genomic_DNA"/>
</dbReference>
<evidence type="ECO:0000313" key="2">
    <source>
        <dbReference type="EMBL" id="TFK94248.1"/>
    </source>
</evidence>
<feature type="signal peptide" evidence="1">
    <location>
        <begin position="1"/>
        <end position="25"/>
    </location>
</feature>
<dbReference type="AlphaFoldDB" id="A0A5C3Q232"/>
<keyword evidence="3" id="KW-1185">Reference proteome</keyword>
<keyword evidence="1" id="KW-0732">Signal</keyword>
<gene>
    <name evidence="2" type="ORF">K466DRAFT_397619</name>
</gene>
<dbReference type="InParanoid" id="A0A5C3Q232"/>
<sequence length="146" mass="15810">MDRSPHTSLSLSENAICVLISIALALDAPAPRAGAEIRLCDKSSTSLPRLWLVGPRADGRLGTSTVFHCQCLRPLGPHLADAVGHGALRTSTIPEQGDIATPRRASFFRTYVARWKCLLQRRQPQKSLALCMTARPSGPATVTRVQ</sequence>